<evidence type="ECO:0000259" key="1">
    <source>
        <dbReference type="Pfam" id="PF01522"/>
    </source>
</evidence>
<accession>A0ABV6LZ47</accession>
<comment type="caution">
    <text evidence="2">The sequence shown here is derived from an EMBL/GenBank/DDBJ whole genome shotgun (WGS) entry which is preliminary data.</text>
</comment>
<dbReference type="PANTHER" id="PTHR47561">
    <property type="entry name" value="POLYSACCHARIDE DEACETYLASE FAMILY PROTEIN (AFU_ORTHOLOGUE AFUA_6G05030)"/>
    <property type="match status" value="1"/>
</dbReference>
<evidence type="ECO:0000313" key="3">
    <source>
        <dbReference type="Proteomes" id="UP001589867"/>
    </source>
</evidence>
<dbReference type="Gene3D" id="3.20.20.370">
    <property type="entry name" value="Glycoside hydrolase/deacetylase"/>
    <property type="match status" value="1"/>
</dbReference>
<dbReference type="InterPro" id="IPR011330">
    <property type="entry name" value="Glyco_hydro/deAcase_b/a-brl"/>
</dbReference>
<evidence type="ECO:0000313" key="2">
    <source>
        <dbReference type="EMBL" id="MFC0527493.1"/>
    </source>
</evidence>
<keyword evidence="3" id="KW-1185">Reference proteome</keyword>
<protein>
    <submittedName>
        <fullName evidence="2">Polysaccharide deacetylase family protein</fullName>
    </submittedName>
</protein>
<dbReference type="Proteomes" id="UP001589867">
    <property type="component" value="Unassembled WGS sequence"/>
</dbReference>
<dbReference type="InterPro" id="IPR002509">
    <property type="entry name" value="NODB_dom"/>
</dbReference>
<gene>
    <name evidence="2" type="ORF">ACFFIA_07465</name>
</gene>
<dbReference type="PANTHER" id="PTHR47561:SF1">
    <property type="entry name" value="POLYSACCHARIDE DEACETYLASE FAMILY PROTEIN (AFU_ORTHOLOGUE AFUA_6G05030)"/>
    <property type="match status" value="1"/>
</dbReference>
<dbReference type="SUPFAM" id="SSF88713">
    <property type="entry name" value="Glycoside hydrolase/deacetylase"/>
    <property type="match status" value="1"/>
</dbReference>
<organism evidence="2 3">
    <name type="scientific">Phytohabitans kaempferiae</name>
    <dbReference type="NCBI Taxonomy" id="1620943"/>
    <lineage>
        <taxon>Bacteria</taxon>
        <taxon>Bacillati</taxon>
        <taxon>Actinomycetota</taxon>
        <taxon>Actinomycetes</taxon>
        <taxon>Micromonosporales</taxon>
        <taxon>Micromonosporaceae</taxon>
    </lineage>
</organism>
<dbReference type="Pfam" id="PF01522">
    <property type="entry name" value="Polysacc_deac_1"/>
    <property type="match status" value="1"/>
</dbReference>
<dbReference type="EMBL" id="JBHLUH010000009">
    <property type="protein sequence ID" value="MFC0527493.1"/>
    <property type="molecule type" value="Genomic_DNA"/>
</dbReference>
<name>A0ABV6LZ47_9ACTN</name>
<reference evidence="2 3" key="1">
    <citation type="submission" date="2024-09" db="EMBL/GenBank/DDBJ databases">
        <authorList>
            <person name="Sun Q."/>
            <person name="Mori K."/>
        </authorList>
    </citation>
    <scope>NUCLEOTIDE SEQUENCE [LARGE SCALE GENOMIC DNA]</scope>
    <source>
        <strain evidence="2 3">TBRC 3947</strain>
    </source>
</reference>
<sequence>MSTSIDNARVIVAISFDFEAEEDAEYLTADTPDFWDYHERQYGGRRGVWRMLDIFSRYEVNATFFICAALLKSYPRACREIEKGPYEIAAHTIHHEHLDRLTPEAENEMFGHMQRMFGEFYGTAPVGFRTCFPSKHTLDFVADHGFYYDTTTRDDESPYRMHRPGRGSYIEIPRGFNGDAPWVGCPVATPLHTGRYNAAAEVFGAWRDEFDWLYREGEREQKLLTLCLHPYITGRPSRAKAIDNLLAHMAGHDGVYYATHLEVAQYFDRRSGTPAEAR</sequence>
<dbReference type="RefSeq" id="WP_377247505.1">
    <property type="nucleotide sequence ID" value="NZ_JBHLUH010000009.1"/>
</dbReference>
<feature type="domain" description="NodB homology" evidence="1">
    <location>
        <begin position="45"/>
        <end position="130"/>
    </location>
</feature>
<proteinExistence type="predicted"/>